<dbReference type="Proteomes" id="UP000226191">
    <property type="component" value="Unassembled WGS sequence"/>
</dbReference>
<dbReference type="EMBL" id="MVCE01000006">
    <property type="protein sequence ID" value="PGF32036.1"/>
    <property type="molecule type" value="Genomic_DNA"/>
</dbReference>
<comment type="caution">
    <text evidence="1">The sequence shown here is derived from an EMBL/GenBank/DDBJ whole genome shotgun (WGS) entry which is preliminary data.</text>
</comment>
<dbReference type="RefSeq" id="WP_002516500.1">
    <property type="nucleotide sequence ID" value="NZ_AP022844.1"/>
</dbReference>
<gene>
    <name evidence="1" type="ORF">B1B09_11260</name>
</gene>
<dbReference type="GeneID" id="92857358"/>
<name>A0A8B2VLQ3_CUTAC</name>
<proteinExistence type="predicted"/>
<organism evidence="1 2">
    <name type="scientific">Cutibacterium acnes</name>
    <name type="common">Propionibacterium acnes</name>
    <dbReference type="NCBI Taxonomy" id="1747"/>
    <lineage>
        <taxon>Bacteria</taxon>
        <taxon>Bacillati</taxon>
        <taxon>Actinomycetota</taxon>
        <taxon>Actinomycetes</taxon>
        <taxon>Propionibacteriales</taxon>
        <taxon>Propionibacteriaceae</taxon>
        <taxon>Cutibacterium</taxon>
    </lineage>
</organism>
<evidence type="ECO:0000313" key="2">
    <source>
        <dbReference type="Proteomes" id="UP000226191"/>
    </source>
</evidence>
<accession>A0A8B2VLQ3</accession>
<reference evidence="1 2" key="1">
    <citation type="submission" date="2017-02" db="EMBL/GenBank/DDBJ databases">
        <title>Prevalence of linear plasmids in Cutibacterium acnes isolates obtained from cancerous prostatic tissue.</title>
        <authorList>
            <person name="Davidsson S."/>
            <person name="Bruggemann H."/>
        </authorList>
    </citation>
    <scope>NUCLEOTIDE SEQUENCE [LARGE SCALE GENOMIC DNA]</scope>
    <source>
        <strain evidence="1 2">11-78</strain>
    </source>
</reference>
<dbReference type="OrthoDB" id="3712123at2"/>
<evidence type="ECO:0000313" key="1">
    <source>
        <dbReference type="EMBL" id="PGF32036.1"/>
    </source>
</evidence>
<sequence>MWWIWVLVFAGVLLVVEIVVGTIWLWRKIAAILGEVERVTGRLDELAHILEDVDTTMNKDMTAPEAP</sequence>
<protein>
    <submittedName>
        <fullName evidence="1">Uncharacterized protein</fullName>
    </submittedName>
</protein>
<dbReference type="AlphaFoldDB" id="A0A8B2VLQ3"/>